<feature type="short sequence motif" description="Q motif" evidence="6">
    <location>
        <begin position="13"/>
        <end position="41"/>
    </location>
</feature>
<dbReference type="GO" id="GO:0016787">
    <property type="term" value="F:hydrolase activity"/>
    <property type="evidence" value="ECO:0007669"/>
    <property type="project" value="UniProtKB-KW"/>
</dbReference>
<evidence type="ECO:0000313" key="11">
    <source>
        <dbReference type="EMBL" id="WOX05938.1"/>
    </source>
</evidence>
<dbReference type="EMBL" id="CP137555">
    <property type="protein sequence ID" value="WOX05938.1"/>
    <property type="molecule type" value="Genomic_DNA"/>
</dbReference>
<evidence type="ECO:0000256" key="5">
    <source>
        <dbReference type="ARBA" id="ARBA00038437"/>
    </source>
</evidence>
<organism evidence="11 12">
    <name type="scientific">Microbulbifer pacificus</name>
    <dbReference type="NCBI Taxonomy" id="407164"/>
    <lineage>
        <taxon>Bacteria</taxon>
        <taxon>Pseudomonadati</taxon>
        <taxon>Pseudomonadota</taxon>
        <taxon>Gammaproteobacteria</taxon>
        <taxon>Cellvibrionales</taxon>
        <taxon>Microbulbiferaceae</taxon>
        <taxon>Microbulbifer</taxon>
    </lineage>
</organism>
<name>A0AAU0N124_9GAMM</name>
<keyword evidence="4 7" id="KW-0067">ATP-binding</keyword>
<evidence type="ECO:0000256" key="1">
    <source>
        <dbReference type="ARBA" id="ARBA00022741"/>
    </source>
</evidence>
<dbReference type="Pfam" id="PF00270">
    <property type="entry name" value="DEAD"/>
    <property type="match status" value="1"/>
</dbReference>
<dbReference type="PANTHER" id="PTHR47959">
    <property type="entry name" value="ATP-DEPENDENT RNA HELICASE RHLE-RELATED"/>
    <property type="match status" value="1"/>
</dbReference>
<dbReference type="PROSITE" id="PS00039">
    <property type="entry name" value="DEAD_ATP_HELICASE"/>
    <property type="match status" value="1"/>
</dbReference>
<dbReference type="PROSITE" id="PS51192">
    <property type="entry name" value="HELICASE_ATP_BIND_1"/>
    <property type="match status" value="1"/>
</dbReference>
<dbReference type="RefSeq" id="WP_318954401.1">
    <property type="nucleotide sequence ID" value="NZ_CP137555.1"/>
</dbReference>
<dbReference type="SUPFAM" id="SSF52540">
    <property type="entry name" value="P-loop containing nucleoside triphosphate hydrolases"/>
    <property type="match status" value="1"/>
</dbReference>
<gene>
    <name evidence="11" type="primary">dbpA</name>
    <name evidence="11" type="ORF">R5R33_01935</name>
</gene>
<evidence type="ECO:0000256" key="7">
    <source>
        <dbReference type="RuleBase" id="RU000492"/>
    </source>
</evidence>
<reference evidence="11 12" key="1">
    <citation type="submission" date="2023-10" db="EMBL/GenBank/DDBJ databases">
        <title>Description of Microbulbifer bruguierae sp. nov., isolated from the sediments of mangrove plant Bruguiera sexangula and comparative genomic analyses of the genus Microbulbifer.</title>
        <authorList>
            <person name="Long M."/>
        </authorList>
    </citation>
    <scope>NUCLEOTIDE SEQUENCE [LARGE SCALE GENOMIC DNA]</scope>
    <source>
        <strain evidence="11 12">SPO729</strain>
    </source>
</reference>
<dbReference type="InterPro" id="IPR011545">
    <property type="entry name" value="DEAD/DEAH_box_helicase_dom"/>
</dbReference>
<dbReference type="InterPro" id="IPR012677">
    <property type="entry name" value="Nucleotide-bd_a/b_plait_sf"/>
</dbReference>
<sequence>MSSTPLSSNNAPRDFQTLPLQPSLLQNLQDLGFKQLTEIQAAALPAIVEGRDVIGQAKTGSGKTVAFGLGVLHKLQPERFRVQALVLCPTRELADQVARELRKLARAIHNIKILTLCGGMPFGPQIGSLKHGAHIVVGTPGRIEDHIRKGNLDLGEVQTLVLDEADRMLDMGFQAVLDQILAELPKERQTLLFSATYPKTIDALATRVLQNPVKVEVTATHTQSTIEQKYYRVENNEERPAALYQLLANYSPSSAVVFCNTKKETDEAAQSLKSAGFAALALHGDMEQKDRDRTLALFANGSASILVATDVAARGLDIEELPMVVNYHLSRDPEVHTHRVGRTGRAGQKGIALTLVSKKEIYKVERLEEMMQQPITLQEVPAPPKGFAPSRPTMSTLQIDGGKKQKVRAGDVVGALTGEGGIEGTQIGKIQIFDFSTFVAVERPVAKKALNKLGSGKIKGRNFRARIVGV</sequence>
<dbReference type="CDD" id="cd12501">
    <property type="entry name" value="RRM_EcDbpA_like"/>
    <property type="match status" value="1"/>
</dbReference>
<keyword evidence="12" id="KW-1185">Reference proteome</keyword>
<dbReference type="PANTHER" id="PTHR47959:SF1">
    <property type="entry name" value="ATP-DEPENDENT RNA HELICASE DBPA"/>
    <property type="match status" value="1"/>
</dbReference>
<dbReference type="GO" id="GO:0005829">
    <property type="term" value="C:cytosol"/>
    <property type="evidence" value="ECO:0007669"/>
    <property type="project" value="TreeGrafter"/>
</dbReference>
<evidence type="ECO:0000313" key="12">
    <source>
        <dbReference type="Proteomes" id="UP001302477"/>
    </source>
</evidence>
<dbReference type="PROSITE" id="PS51195">
    <property type="entry name" value="Q_MOTIF"/>
    <property type="match status" value="1"/>
</dbReference>
<keyword evidence="3 7" id="KW-0347">Helicase</keyword>
<evidence type="ECO:0000256" key="2">
    <source>
        <dbReference type="ARBA" id="ARBA00022801"/>
    </source>
</evidence>
<dbReference type="CDD" id="cd00268">
    <property type="entry name" value="DEADc"/>
    <property type="match status" value="1"/>
</dbReference>
<evidence type="ECO:0000259" key="10">
    <source>
        <dbReference type="PROSITE" id="PS51195"/>
    </source>
</evidence>
<dbReference type="Gene3D" id="3.30.70.330">
    <property type="match status" value="1"/>
</dbReference>
<dbReference type="Proteomes" id="UP001302477">
    <property type="component" value="Chromosome"/>
</dbReference>
<comment type="similarity">
    <text evidence="5 7">Belongs to the DEAD box helicase family.</text>
</comment>
<dbReference type="Pfam" id="PF03880">
    <property type="entry name" value="DbpA"/>
    <property type="match status" value="1"/>
</dbReference>
<dbReference type="AlphaFoldDB" id="A0AAU0N124"/>
<feature type="domain" description="Helicase ATP-binding" evidence="8">
    <location>
        <begin position="44"/>
        <end position="215"/>
    </location>
</feature>
<evidence type="ECO:0000259" key="9">
    <source>
        <dbReference type="PROSITE" id="PS51194"/>
    </source>
</evidence>
<evidence type="ECO:0000256" key="4">
    <source>
        <dbReference type="ARBA" id="ARBA00022840"/>
    </source>
</evidence>
<proteinExistence type="inferred from homology"/>
<dbReference type="InterPro" id="IPR044742">
    <property type="entry name" value="DEAD/DEAH_RhlB"/>
</dbReference>
<dbReference type="KEGG" id="mpaf:R5R33_01935"/>
<keyword evidence="2 7" id="KW-0378">Hydrolase</keyword>
<dbReference type="Pfam" id="PF00271">
    <property type="entry name" value="Helicase_C"/>
    <property type="match status" value="1"/>
</dbReference>
<dbReference type="GO" id="GO:0005524">
    <property type="term" value="F:ATP binding"/>
    <property type="evidence" value="ECO:0007669"/>
    <property type="project" value="UniProtKB-KW"/>
</dbReference>
<dbReference type="InterPro" id="IPR005580">
    <property type="entry name" value="DbpA/CsdA_RNA-bd_dom"/>
</dbReference>
<dbReference type="PROSITE" id="PS51194">
    <property type="entry name" value="HELICASE_CTER"/>
    <property type="match status" value="1"/>
</dbReference>
<dbReference type="GO" id="GO:0003676">
    <property type="term" value="F:nucleic acid binding"/>
    <property type="evidence" value="ECO:0007669"/>
    <property type="project" value="InterPro"/>
</dbReference>
<evidence type="ECO:0000256" key="6">
    <source>
        <dbReference type="PROSITE-ProRule" id="PRU00552"/>
    </source>
</evidence>
<dbReference type="InterPro" id="IPR050079">
    <property type="entry name" value="DEAD_box_RNA_helicase"/>
</dbReference>
<dbReference type="InterPro" id="IPR000629">
    <property type="entry name" value="RNA-helicase_DEAD-box_CS"/>
</dbReference>
<dbReference type="SMART" id="SM00490">
    <property type="entry name" value="HELICc"/>
    <property type="match status" value="1"/>
</dbReference>
<dbReference type="EC" id="3.6.4.13" evidence="11"/>
<protein>
    <submittedName>
        <fullName evidence="11">ATP-dependent RNA helicase DbpA</fullName>
        <ecNumber evidence="11">3.6.4.13</ecNumber>
    </submittedName>
</protein>
<dbReference type="GO" id="GO:0003724">
    <property type="term" value="F:RNA helicase activity"/>
    <property type="evidence" value="ECO:0007669"/>
    <property type="project" value="UniProtKB-EC"/>
</dbReference>
<dbReference type="InterPro" id="IPR014001">
    <property type="entry name" value="Helicase_ATP-bd"/>
</dbReference>
<evidence type="ECO:0000259" key="8">
    <source>
        <dbReference type="PROSITE" id="PS51192"/>
    </source>
</evidence>
<feature type="domain" description="Helicase C-terminal" evidence="9">
    <location>
        <begin position="242"/>
        <end position="388"/>
    </location>
</feature>
<dbReference type="InterPro" id="IPR014014">
    <property type="entry name" value="RNA_helicase_DEAD_Q_motif"/>
</dbReference>
<evidence type="ECO:0000256" key="3">
    <source>
        <dbReference type="ARBA" id="ARBA00022806"/>
    </source>
</evidence>
<dbReference type="InterPro" id="IPR001650">
    <property type="entry name" value="Helicase_C-like"/>
</dbReference>
<keyword evidence="1 7" id="KW-0547">Nucleotide-binding</keyword>
<dbReference type="InterPro" id="IPR027417">
    <property type="entry name" value="P-loop_NTPase"/>
</dbReference>
<dbReference type="Gene3D" id="3.40.50.300">
    <property type="entry name" value="P-loop containing nucleotide triphosphate hydrolases"/>
    <property type="match status" value="2"/>
</dbReference>
<dbReference type="NCBIfam" id="NF008744">
    <property type="entry name" value="PRK11776.1"/>
    <property type="match status" value="1"/>
</dbReference>
<accession>A0AAU0N124</accession>
<feature type="domain" description="DEAD-box RNA helicase Q" evidence="10">
    <location>
        <begin position="13"/>
        <end position="41"/>
    </location>
</feature>
<dbReference type="CDD" id="cd18787">
    <property type="entry name" value="SF2_C_DEAD"/>
    <property type="match status" value="1"/>
</dbReference>
<dbReference type="SMART" id="SM00487">
    <property type="entry name" value="DEXDc"/>
    <property type="match status" value="1"/>
</dbReference>